<dbReference type="EMBL" id="MFJW01000039">
    <property type="protein sequence ID" value="OGG28970.1"/>
    <property type="molecule type" value="Genomic_DNA"/>
</dbReference>
<dbReference type="InterPro" id="IPR002716">
    <property type="entry name" value="PIN_dom"/>
</dbReference>
<dbReference type="Proteomes" id="UP000178461">
    <property type="component" value="Unassembled WGS sequence"/>
</dbReference>
<organism evidence="2 3">
    <name type="scientific">Candidatus Gottesmanbacteria bacterium RIFCSPLOWO2_01_FULL_46_21</name>
    <dbReference type="NCBI Taxonomy" id="1798393"/>
    <lineage>
        <taxon>Bacteria</taxon>
        <taxon>Candidatus Gottesmaniibacteriota</taxon>
    </lineage>
</organism>
<evidence type="ECO:0000259" key="1">
    <source>
        <dbReference type="Pfam" id="PF01850"/>
    </source>
</evidence>
<evidence type="ECO:0000313" key="2">
    <source>
        <dbReference type="EMBL" id="OGG28970.1"/>
    </source>
</evidence>
<gene>
    <name evidence="2" type="ORF">A2971_04965</name>
</gene>
<comment type="caution">
    <text evidence="2">The sequence shown here is derived from an EMBL/GenBank/DDBJ whole genome shotgun (WGS) entry which is preliminary data.</text>
</comment>
<sequence length="117" mass="13581">MLETLINNGVELYISPLVLDEFYHSFLYRIRINRMKKPYDLLTEATKDILTLPRLSIVNPPSVPTDHLTVIANMEMYYLHARDAYHLLIMQSNDIDGFATFDTDFARVFTAKLLIKA</sequence>
<proteinExistence type="predicted"/>
<reference evidence="2 3" key="1">
    <citation type="journal article" date="2016" name="Nat. Commun.">
        <title>Thousands of microbial genomes shed light on interconnected biogeochemical processes in an aquifer system.</title>
        <authorList>
            <person name="Anantharaman K."/>
            <person name="Brown C.T."/>
            <person name="Hug L.A."/>
            <person name="Sharon I."/>
            <person name="Castelle C.J."/>
            <person name="Probst A.J."/>
            <person name="Thomas B.C."/>
            <person name="Singh A."/>
            <person name="Wilkins M.J."/>
            <person name="Karaoz U."/>
            <person name="Brodie E.L."/>
            <person name="Williams K.H."/>
            <person name="Hubbard S.S."/>
            <person name="Banfield J.F."/>
        </authorList>
    </citation>
    <scope>NUCLEOTIDE SEQUENCE [LARGE SCALE GENOMIC DNA]</scope>
</reference>
<dbReference type="Gene3D" id="3.40.50.1010">
    <property type="entry name" value="5'-nuclease"/>
    <property type="match status" value="1"/>
</dbReference>
<name>A0A1F6AWD0_9BACT</name>
<dbReference type="SUPFAM" id="SSF88723">
    <property type="entry name" value="PIN domain-like"/>
    <property type="match status" value="1"/>
</dbReference>
<accession>A0A1F6AWD0</accession>
<evidence type="ECO:0000313" key="3">
    <source>
        <dbReference type="Proteomes" id="UP000178461"/>
    </source>
</evidence>
<feature type="domain" description="PIN" evidence="1">
    <location>
        <begin position="6"/>
        <end position="108"/>
    </location>
</feature>
<dbReference type="AlphaFoldDB" id="A0A1F6AWD0"/>
<dbReference type="InterPro" id="IPR029060">
    <property type="entry name" value="PIN-like_dom_sf"/>
</dbReference>
<dbReference type="Pfam" id="PF01850">
    <property type="entry name" value="PIN"/>
    <property type="match status" value="1"/>
</dbReference>
<protein>
    <recommendedName>
        <fullName evidence="1">PIN domain-containing protein</fullName>
    </recommendedName>
</protein>